<evidence type="ECO:0000256" key="15">
    <source>
        <dbReference type="ARBA" id="ARBA00048074"/>
    </source>
</evidence>
<protein>
    <recommendedName>
        <fullName evidence="20">Acyl-coenzyme A thioesterase 13</fullName>
    </recommendedName>
    <alternativeName>
        <fullName evidence="22">Hotdog-fold thioesterase superfamily member 2</fullName>
    </alternativeName>
    <alternativeName>
        <fullName evidence="21">Palmitoyl-CoA hydrolase</fullName>
    </alternativeName>
    <alternativeName>
        <fullName evidence="23">Thioesterase superfamily member 2</fullName>
    </alternativeName>
</protein>
<evidence type="ECO:0000256" key="13">
    <source>
        <dbReference type="ARBA" id="ARBA00047588"/>
    </source>
</evidence>
<dbReference type="WBParaSite" id="Pan_g5478.t1">
    <property type="protein sequence ID" value="Pan_g5478.t1"/>
    <property type="gene ID" value="Pan_g5478"/>
</dbReference>
<dbReference type="GO" id="GO:0005634">
    <property type="term" value="C:nucleus"/>
    <property type="evidence" value="ECO:0007669"/>
    <property type="project" value="UniProtKB-SubCell"/>
</dbReference>
<proteinExistence type="inferred from homology"/>
<evidence type="ECO:0000256" key="17">
    <source>
        <dbReference type="ARBA" id="ARBA00052976"/>
    </source>
</evidence>
<dbReference type="Proteomes" id="UP000492821">
    <property type="component" value="Unassembled WGS sequence"/>
</dbReference>
<keyword evidence="6" id="KW-0963">Cytoplasm</keyword>
<evidence type="ECO:0000259" key="24">
    <source>
        <dbReference type="Pfam" id="PF03061"/>
    </source>
</evidence>
<evidence type="ECO:0000256" key="19">
    <source>
        <dbReference type="ARBA" id="ARBA00064709"/>
    </source>
</evidence>
<organism evidence="25 26">
    <name type="scientific">Panagrellus redivivus</name>
    <name type="common">Microworm</name>
    <dbReference type="NCBI Taxonomy" id="6233"/>
    <lineage>
        <taxon>Eukaryota</taxon>
        <taxon>Metazoa</taxon>
        <taxon>Ecdysozoa</taxon>
        <taxon>Nematoda</taxon>
        <taxon>Chromadorea</taxon>
        <taxon>Rhabditida</taxon>
        <taxon>Tylenchina</taxon>
        <taxon>Panagrolaimomorpha</taxon>
        <taxon>Panagrolaimoidea</taxon>
        <taxon>Panagrolaimidae</taxon>
        <taxon>Panagrellus</taxon>
    </lineage>
</organism>
<dbReference type="PANTHER" id="PTHR21660">
    <property type="entry name" value="THIOESTERASE SUPERFAMILY MEMBER-RELATED"/>
    <property type="match status" value="1"/>
</dbReference>
<keyword evidence="25" id="KW-1185">Reference proteome</keyword>
<dbReference type="InterPro" id="IPR039298">
    <property type="entry name" value="ACOT13"/>
</dbReference>
<evidence type="ECO:0000256" key="10">
    <source>
        <dbReference type="ARBA" id="ARBA00023128"/>
    </source>
</evidence>
<keyword evidence="7" id="KW-0378">Hydrolase</keyword>
<comment type="catalytic activity">
    <reaction evidence="17">
        <text>a fatty acyl-CoA + H2O = a fatty acid + CoA + H(+)</text>
        <dbReference type="Rhea" id="RHEA:16781"/>
        <dbReference type="ChEBI" id="CHEBI:15377"/>
        <dbReference type="ChEBI" id="CHEBI:15378"/>
        <dbReference type="ChEBI" id="CHEBI:28868"/>
        <dbReference type="ChEBI" id="CHEBI:57287"/>
        <dbReference type="ChEBI" id="CHEBI:77636"/>
    </reaction>
    <physiologicalReaction direction="left-to-right" evidence="17">
        <dbReference type="Rhea" id="RHEA:16782"/>
    </physiologicalReaction>
</comment>
<dbReference type="Pfam" id="PF03061">
    <property type="entry name" value="4HBT"/>
    <property type="match status" value="1"/>
</dbReference>
<evidence type="ECO:0000256" key="1">
    <source>
        <dbReference type="ARBA" id="ARBA00004123"/>
    </source>
</evidence>
<evidence type="ECO:0000256" key="22">
    <source>
        <dbReference type="ARBA" id="ARBA00081533"/>
    </source>
</evidence>
<dbReference type="InterPro" id="IPR003736">
    <property type="entry name" value="PAAI_dom"/>
</dbReference>
<evidence type="ECO:0000256" key="20">
    <source>
        <dbReference type="ARBA" id="ARBA00067273"/>
    </source>
</evidence>
<evidence type="ECO:0000256" key="8">
    <source>
        <dbReference type="ARBA" id="ARBA00022990"/>
    </source>
</evidence>
<dbReference type="CDD" id="cd03443">
    <property type="entry name" value="PaaI_thioesterase"/>
    <property type="match status" value="1"/>
</dbReference>
<keyword evidence="11" id="KW-0206">Cytoskeleton</keyword>
<evidence type="ECO:0000256" key="4">
    <source>
        <dbReference type="ARBA" id="ARBA00004514"/>
    </source>
</evidence>
<evidence type="ECO:0000256" key="14">
    <source>
        <dbReference type="ARBA" id="ARBA00047969"/>
    </source>
</evidence>
<comment type="catalytic activity">
    <reaction evidence="13">
        <text>octanoyl-CoA + H2O = octanoate + CoA + H(+)</text>
        <dbReference type="Rhea" id="RHEA:30143"/>
        <dbReference type="ChEBI" id="CHEBI:15377"/>
        <dbReference type="ChEBI" id="CHEBI:15378"/>
        <dbReference type="ChEBI" id="CHEBI:25646"/>
        <dbReference type="ChEBI" id="CHEBI:57287"/>
        <dbReference type="ChEBI" id="CHEBI:57386"/>
    </reaction>
    <physiologicalReaction direction="left-to-right" evidence="13">
        <dbReference type="Rhea" id="RHEA:30144"/>
    </physiologicalReaction>
</comment>
<evidence type="ECO:0000256" key="2">
    <source>
        <dbReference type="ARBA" id="ARBA00004173"/>
    </source>
</evidence>
<dbReference type="GO" id="GO:0006629">
    <property type="term" value="P:lipid metabolic process"/>
    <property type="evidence" value="ECO:0007669"/>
    <property type="project" value="UniProtKB-KW"/>
</dbReference>
<keyword evidence="10" id="KW-0496">Mitochondrion</keyword>
<comment type="subcellular location">
    <subcellularLocation>
        <location evidence="3">Cytoplasm</location>
        <location evidence="3">Cytoskeleton</location>
        <location evidence="3">Spindle</location>
    </subcellularLocation>
    <subcellularLocation>
        <location evidence="4">Cytoplasm</location>
        <location evidence="4">Cytosol</location>
    </subcellularLocation>
    <subcellularLocation>
        <location evidence="2">Mitochondrion</location>
    </subcellularLocation>
    <subcellularLocation>
        <location evidence="1">Nucleus</location>
    </subcellularLocation>
</comment>
<comment type="function">
    <text evidence="18">Catalyzes the hydrolysis of acyl-CoAs into free fatty acids and coenzyme A (CoASH), regulating their respective intracellular levels. Has acyl-CoA thioesterase activity towards medium (C12) and long-chain (C18) fatty acyl-CoA substrates. Can also hydrolyze 3-hydroxyphenylacetyl-CoA and 3,4-dihydroxyphenylacetyl-CoA (in vitro). May play a role in controlling adaptive thermogenesis.</text>
</comment>
<comment type="catalytic activity">
    <reaction evidence="14">
        <text>decanoyl-CoA + H2O = decanoate + CoA + H(+)</text>
        <dbReference type="Rhea" id="RHEA:40059"/>
        <dbReference type="ChEBI" id="CHEBI:15377"/>
        <dbReference type="ChEBI" id="CHEBI:15378"/>
        <dbReference type="ChEBI" id="CHEBI:27689"/>
        <dbReference type="ChEBI" id="CHEBI:57287"/>
        <dbReference type="ChEBI" id="CHEBI:61430"/>
    </reaction>
    <physiologicalReaction direction="left-to-right" evidence="14">
        <dbReference type="Rhea" id="RHEA:40060"/>
    </physiologicalReaction>
</comment>
<dbReference type="GO" id="GO:0005739">
    <property type="term" value="C:mitochondrion"/>
    <property type="evidence" value="ECO:0007669"/>
    <property type="project" value="UniProtKB-SubCell"/>
</dbReference>
<accession>A0A7E4ZZJ7</accession>
<keyword evidence="12" id="KW-0539">Nucleus</keyword>
<dbReference type="GO" id="GO:0005829">
    <property type="term" value="C:cytosol"/>
    <property type="evidence" value="ECO:0007669"/>
    <property type="project" value="UniProtKB-SubCell"/>
</dbReference>
<evidence type="ECO:0000313" key="25">
    <source>
        <dbReference type="Proteomes" id="UP000492821"/>
    </source>
</evidence>
<evidence type="ECO:0000256" key="5">
    <source>
        <dbReference type="ARBA" id="ARBA00008324"/>
    </source>
</evidence>
<dbReference type="GO" id="GO:0005819">
    <property type="term" value="C:spindle"/>
    <property type="evidence" value="ECO:0007669"/>
    <property type="project" value="UniProtKB-SubCell"/>
</dbReference>
<feature type="domain" description="Thioesterase" evidence="24">
    <location>
        <begin position="61"/>
        <end position="136"/>
    </location>
</feature>
<evidence type="ECO:0000256" key="18">
    <source>
        <dbReference type="ARBA" id="ARBA00058205"/>
    </source>
</evidence>
<evidence type="ECO:0000256" key="9">
    <source>
        <dbReference type="ARBA" id="ARBA00023098"/>
    </source>
</evidence>
<reference evidence="25" key="1">
    <citation type="journal article" date="2013" name="Genetics">
        <title>The draft genome and transcriptome of Panagrellus redivivus are shaped by the harsh demands of a free-living lifestyle.</title>
        <authorList>
            <person name="Srinivasan J."/>
            <person name="Dillman A.R."/>
            <person name="Macchietto M.G."/>
            <person name="Heikkinen L."/>
            <person name="Lakso M."/>
            <person name="Fracchia K.M."/>
            <person name="Antoshechkin I."/>
            <person name="Mortazavi A."/>
            <person name="Wong G."/>
            <person name="Sternberg P.W."/>
        </authorList>
    </citation>
    <scope>NUCLEOTIDE SEQUENCE [LARGE SCALE GENOMIC DNA]</scope>
    <source>
        <strain evidence="25">MT8872</strain>
    </source>
</reference>
<comment type="similarity">
    <text evidence="5">Belongs to the thioesterase PaaI family.</text>
</comment>
<evidence type="ECO:0000256" key="3">
    <source>
        <dbReference type="ARBA" id="ARBA00004186"/>
    </source>
</evidence>
<evidence type="ECO:0000256" key="11">
    <source>
        <dbReference type="ARBA" id="ARBA00023212"/>
    </source>
</evidence>
<dbReference type="AlphaFoldDB" id="A0A7E4ZZJ7"/>
<keyword evidence="9" id="KW-0443">Lipid metabolism</keyword>
<comment type="subunit">
    <text evidence="19">Homotetramer. Interacts with PCTP.</text>
</comment>
<evidence type="ECO:0000256" key="7">
    <source>
        <dbReference type="ARBA" id="ARBA00022801"/>
    </source>
</evidence>
<evidence type="ECO:0000256" key="21">
    <source>
        <dbReference type="ARBA" id="ARBA00075657"/>
    </source>
</evidence>
<dbReference type="SUPFAM" id="SSF54637">
    <property type="entry name" value="Thioesterase/thiol ester dehydrase-isomerase"/>
    <property type="match status" value="1"/>
</dbReference>
<evidence type="ECO:0000313" key="26">
    <source>
        <dbReference type="WBParaSite" id="Pan_g5478.t1"/>
    </source>
</evidence>
<dbReference type="InterPro" id="IPR006683">
    <property type="entry name" value="Thioestr_dom"/>
</dbReference>
<name>A0A7E4ZZJ7_PANRE</name>
<evidence type="ECO:0000256" key="16">
    <source>
        <dbReference type="ARBA" id="ARBA00050199"/>
    </source>
</evidence>
<reference evidence="26" key="2">
    <citation type="submission" date="2020-10" db="UniProtKB">
        <authorList>
            <consortium name="WormBaseParasite"/>
        </authorList>
    </citation>
    <scope>IDENTIFICATION</scope>
</reference>
<evidence type="ECO:0000256" key="23">
    <source>
        <dbReference type="ARBA" id="ARBA00083956"/>
    </source>
</evidence>
<comment type="catalytic activity">
    <reaction evidence="15">
        <text>dodecanoyl-CoA + H2O = dodecanoate + CoA + H(+)</text>
        <dbReference type="Rhea" id="RHEA:30135"/>
        <dbReference type="ChEBI" id="CHEBI:15377"/>
        <dbReference type="ChEBI" id="CHEBI:15378"/>
        <dbReference type="ChEBI" id="CHEBI:18262"/>
        <dbReference type="ChEBI" id="CHEBI:57287"/>
        <dbReference type="ChEBI" id="CHEBI:57375"/>
    </reaction>
    <physiologicalReaction direction="left-to-right" evidence="15">
        <dbReference type="Rhea" id="RHEA:30136"/>
    </physiologicalReaction>
</comment>
<dbReference type="NCBIfam" id="TIGR00369">
    <property type="entry name" value="unchar_dom_1"/>
    <property type="match status" value="1"/>
</dbReference>
<keyword evidence="8" id="KW-0007">Acetylation</keyword>
<dbReference type="GO" id="GO:0047617">
    <property type="term" value="F:fatty acyl-CoA hydrolase activity"/>
    <property type="evidence" value="ECO:0007669"/>
    <property type="project" value="InterPro"/>
</dbReference>
<dbReference type="Gene3D" id="3.10.129.10">
    <property type="entry name" value="Hotdog Thioesterase"/>
    <property type="match status" value="1"/>
</dbReference>
<sequence length="149" mass="16412">MAQSTTPVANDYFEYLVDVVEKLSTVKDFSRVVKKIVPVSATESSLKCELTIEEEHSNRKGTLHGGQTATLIDFLTSRTIGLTDRNVRTASVEISVSYMNAVKTGDVIEITATCIKKGRSLAFTECELRRKEDGKIIAKGKQTIAILNK</sequence>
<evidence type="ECO:0000256" key="12">
    <source>
        <dbReference type="ARBA" id="ARBA00023242"/>
    </source>
</evidence>
<dbReference type="PANTHER" id="PTHR21660:SF1">
    <property type="entry name" value="ACYL-COENZYME A THIOESTERASE 13"/>
    <property type="match status" value="1"/>
</dbReference>
<dbReference type="InterPro" id="IPR029069">
    <property type="entry name" value="HotDog_dom_sf"/>
</dbReference>
<evidence type="ECO:0000256" key="6">
    <source>
        <dbReference type="ARBA" id="ARBA00022490"/>
    </source>
</evidence>
<dbReference type="FunFam" id="3.10.129.10:FF:000021">
    <property type="entry name" value="Acyl-coenzyme A thioesterase 13"/>
    <property type="match status" value="1"/>
</dbReference>
<comment type="catalytic activity">
    <reaction evidence="16">
        <text>hexanoyl-CoA + H2O = hexanoate + CoA + H(+)</text>
        <dbReference type="Rhea" id="RHEA:40115"/>
        <dbReference type="ChEBI" id="CHEBI:15377"/>
        <dbReference type="ChEBI" id="CHEBI:15378"/>
        <dbReference type="ChEBI" id="CHEBI:17120"/>
        <dbReference type="ChEBI" id="CHEBI:57287"/>
        <dbReference type="ChEBI" id="CHEBI:62620"/>
    </reaction>
    <physiologicalReaction direction="left-to-right" evidence="16">
        <dbReference type="Rhea" id="RHEA:40116"/>
    </physiologicalReaction>
</comment>